<comment type="subcellular location">
    <subcellularLocation>
        <location evidence="1">Cell membrane</location>
        <topology evidence="1">Multi-pass membrane protein</topology>
    </subcellularLocation>
</comment>
<organism evidence="9 10">
    <name type="scientific">Lacunisphaera limnophila</name>
    <dbReference type="NCBI Taxonomy" id="1838286"/>
    <lineage>
        <taxon>Bacteria</taxon>
        <taxon>Pseudomonadati</taxon>
        <taxon>Verrucomicrobiota</taxon>
        <taxon>Opitutia</taxon>
        <taxon>Opitutales</taxon>
        <taxon>Opitutaceae</taxon>
        <taxon>Lacunisphaera</taxon>
    </lineage>
</organism>
<dbReference type="InterPro" id="IPR003838">
    <property type="entry name" value="ABC3_permease_C"/>
</dbReference>
<reference evidence="9 10" key="1">
    <citation type="submission" date="2016-06" db="EMBL/GenBank/DDBJ databases">
        <title>Three novel species with peptidoglycan cell walls form the new genus Lacunisphaera gen. nov. in the family Opitutaceae of the verrucomicrobial subdivision 4.</title>
        <authorList>
            <person name="Rast P."/>
            <person name="Gloeckner I."/>
            <person name="Jogler M."/>
            <person name="Boedeker C."/>
            <person name="Jeske O."/>
            <person name="Wiegand S."/>
            <person name="Reinhardt R."/>
            <person name="Schumann P."/>
            <person name="Rohde M."/>
            <person name="Spring S."/>
            <person name="Gloeckner F.O."/>
            <person name="Jogler C."/>
        </authorList>
    </citation>
    <scope>NUCLEOTIDE SEQUENCE [LARGE SCALE GENOMIC DNA]</scope>
    <source>
        <strain evidence="9 10">IG16b</strain>
    </source>
</reference>
<proteinExistence type="predicted"/>
<feature type="domain" description="ABC3 transporter permease C-terminal" evidence="7">
    <location>
        <begin position="270"/>
        <end position="391"/>
    </location>
</feature>
<dbReference type="AlphaFoldDB" id="A0A1D8AU12"/>
<evidence type="ECO:0000259" key="7">
    <source>
        <dbReference type="Pfam" id="PF02687"/>
    </source>
</evidence>
<keyword evidence="4 6" id="KW-1133">Transmembrane helix</keyword>
<protein>
    <submittedName>
        <fullName evidence="9">Macrolide export ATP-binding/permease protein MacB</fullName>
        <ecNumber evidence="9">3.6.3.-</ecNumber>
    </submittedName>
</protein>
<dbReference type="PANTHER" id="PTHR30572">
    <property type="entry name" value="MEMBRANE COMPONENT OF TRANSPORTER-RELATED"/>
    <property type="match status" value="1"/>
</dbReference>
<evidence type="ECO:0000256" key="1">
    <source>
        <dbReference type="ARBA" id="ARBA00004651"/>
    </source>
</evidence>
<keyword evidence="9" id="KW-0378">Hydrolase</keyword>
<dbReference type="OrthoDB" id="241967at2"/>
<feature type="transmembrane region" description="Helical" evidence="6">
    <location>
        <begin position="303"/>
        <end position="336"/>
    </location>
</feature>
<feature type="transmembrane region" description="Helical" evidence="6">
    <location>
        <begin position="356"/>
        <end position="382"/>
    </location>
</feature>
<sequence>MTTLLNWFSQVAAILRFGVMGIPQRRGSVAATVIGIAGVVLVFIGVLSIGTGFRRAMANSGSADAAIVLRSGSDSEMVSGFGRAETRLIADAPGVARNAAGPLASAELFVIINLPKRSTGTDANVPLRGVESAAPAVRDNLQITAGRMFEWGKNEVIVGAGAAREFAGLEVGGTVQVGRDAWPVVGVFTASGGVAESEVWTDARVLQAAYQRGDSFQSVYARLNSAGAFQEFKDALTANPQLSVKVLRQSEHFAAQSEGMTRLITTLGYLIAFLMAIGAVFGALNTMYSAVATRTREIATLRALGFGGGAVVIALMLESLLLALGGGALGSALAYLAFNNFHAATMNWQSFSQVAFSFAVTPALVVQGVIWATLIGLIGGLLPALRAARQPIAAALREL</sequence>
<dbReference type="Pfam" id="PF12704">
    <property type="entry name" value="MacB_PCD"/>
    <property type="match status" value="1"/>
</dbReference>
<dbReference type="STRING" id="1838286.Verru16b_01439"/>
<dbReference type="PANTHER" id="PTHR30572:SF15">
    <property type="entry name" value="ABC TRANSPORTER PERMEASE"/>
    <property type="match status" value="1"/>
</dbReference>
<evidence type="ECO:0000313" key="10">
    <source>
        <dbReference type="Proteomes" id="UP000095228"/>
    </source>
</evidence>
<evidence type="ECO:0000313" key="9">
    <source>
        <dbReference type="EMBL" id="AOS44377.1"/>
    </source>
</evidence>
<evidence type="ECO:0000256" key="6">
    <source>
        <dbReference type="SAM" id="Phobius"/>
    </source>
</evidence>
<dbReference type="GO" id="GO:0005886">
    <property type="term" value="C:plasma membrane"/>
    <property type="evidence" value="ECO:0007669"/>
    <property type="project" value="UniProtKB-SubCell"/>
</dbReference>
<evidence type="ECO:0000259" key="8">
    <source>
        <dbReference type="Pfam" id="PF12704"/>
    </source>
</evidence>
<dbReference type="EC" id="3.6.3.-" evidence="9"/>
<name>A0A1D8AU12_9BACT</name>
<keyword evidence="9" id="KW-0547">Nucleotide-binding</keyword>
<keyword evidence="10" id="KW-1185">Reference proteome</keyword>
<feature type="transmembrane region" description="Helical" evidence="6">
    <location>
        <begin position="267"/>
        <end position="291"/>
    </location>
</feature>
<feature type="domain" description="MacB-like periplasmic core" evidence="8">
    <location>
        <begin position="30"/>
        <end position="238"/>
    </location>
</feature>
<evidence type="ECO:0000256" key="3">
    <source>
        <dbReference type="ARBA" id="ARBA00022692"/>
    </source>
</evidence>
<evidence type="ECO:0000256" key="2">
    <source>
        <dbReference type="ARBA" id="ARBA00022475"/>
    </source>
</evidence>
<keyword evidence="2" id="KW-1003">Cell membrane</keyword>
<accession>A0A1D8AU12</accession>
<evidence type="ECO:0000256" key="5">
    <source>
        <dbReference type="ARBA" id="ARBA00023136"/>
    </source>
</evidence>
<dbReference type="EMBL" id="CP016094">
    <property type="protein sequence ID" value="AOS44377.1"/>
    <property type="molecule type" value="Genomic_DNA"/>
</dbReference>
<dbReference type="Proteomes" id="UP000095228">
    <property type="component" value="Chromosome"/>
</dbReference>
<dbReference type="GO" id="GO:0005524">
    <property type="term" value="F:ATP binding"/>
    <property type="evidence" value="ECO:0007669"/>
    <property type="project" value="UniProtKB-KW"/>
</dbReference>
<dbReference type="InterPro" id="IPR025857">
    <property type="entry name" value="MacB_PCD"/>
</dbReference>
<dbReference type="PATRIC" id="fig|1838286.3.peg.1454"/>
<feature type="transmembrane region" description="Helical" evidence="6">
    <location>
        <begin position="29"/>
        <end position="50"/>
    </location>
</feature>
<dbReference type="InterPro" id="IPR050250">
    <property type="entry name" value="Macrolide_Exporter_MacB"/>
</dbReference>
<keyword evidence="9" id="KW-0067">ATP-binding</keyword>
<dbReference type="KEGG" id="obg:Verru16b_01439"/>
<dbReference type="Pfam" id="PF02687">
    <property type="entry name" value="FtsX"/>
    <property type="match status" value="1"/>
</dbReference>
<gene>
    <name evidence="9" type="primary">macB_1</name>
    <name evidence="9" type="ORF">Verru16b_01439</name>
</gene>
<dbReference type="GO" id="GO:0016787">
    <property type="term" value="F:hydrolase activity"/>
    <property type="evidence" value="ECO:0007669"/>
    <property type="project" value="UniProtKB-KW"/>
</dbReference>
<keyword evidence="5 6" id="KW-0472">Membrane</keyword>
<keyword evidence="3 6" id="KW-0812">Transmembrane</keyword>
<dbReference type="RefSeq" id="WP_069961629.1">
    <property type="nucleotide sequence ID" value="NZ_CP016094.1"/>
</dbReference>
<dbReference type="GO" id="GO:0022857">
    <property type="term" value="F:transmembrane transporter activity"/>
    <property type="evidence" value="ECO:0007669"/>
    <property type="project" value="TreeGrafter"/>
</dbReference>
<evidence type="ECO:0000256" key="4">
    <source>
        <dbReference type="ARBA" id="ARBA00022989"/>
    </source>
</evidence>